<dbReference type="AlphaFoldDB" id="A0A1R1LAQ5"/>
<keyword evidence="2" id="KW-0645">Protease</keyword>
<comment type="caution">
    <text evidence="8">The sequence shown here is derived from an EMBL/GenBank/DDBJ whole genome shotgun (WGS) entry which is preliminary data.</text>
</comment>
<dbReference type="Pfam" id="PF00877">
    <property type="entry name" value="NLPC_P60"/>
    <property type="match status" value="1"/>
</dbReference>
<gene>
    <name evidence="8" type="ORF">BKD30_08310</name>
</gene>
<feature type="signal peptide" evidence="6">
    <location>
        <begin position="1"/>
        <end position="43"/>
    </location>
</feature>
<evidence type="ECO:0000313" key="8">
    <source>
        <dbReference type="EMBL" id="OMH24568.1"/>
    </source>
</evidence>
<name>A0A1R1LAQ5_9MICC</name>
<dbReference type="Proteomes" id="UP000187085">
    <property type="component" value="Unassembled WGS sequence"/>
</dbReference>
<dbReference type="GO" id="GO:0006508">
    <property type="term" value="P:proteolysis"/>
    <property type="evidence" value="ECO:0007669"/>
    <property type="project" value="UniProtKB-KW"/>
</dbReference>
<feature type="domain" description="NlpC/P60" evidence="7">
    <location>
        <begin position="136"/>
        <end position="247"/>
    </location>
</feature>
<accession>A0A1R1LAQ5</accession>
<keyword evidence="6" id="KW-0732">Signal</keyword>
<sequence length="247" mass="24446">MTARAHLTNASKAAAANRGVVRTGAVAAAAAGILMASVAPANASASVNTGATGAPTSSTTTSTSAGITTWTANGITYTWTGPNIQDAYRYFGLTGGNGAATTNAAPAATGKTPTASYSGAATAAPAAAPDKAPRATGGNQAIVDAAYAGLGRQYVWGGTSPTTGWDCSGFVQWAYAQAGKKLPRTEQWTAMTRTATPAPGDLVVGNGGSHVGIYIGNGQEISALNPTQGTLKHSVSAISVDGYYTLG</sequence>
<reference evidence="8 9" key="1">
    <citation type="submission" date="2016-12" db="EMBL/GenBank/DDBJ databases">
        <title>Draft genome of Tersicoccus phoenicis 1P05MA.</title>
        <authorList>
            <person name="Nakajima Y."/>
            <person name="Yoshizawa S."/>
            <person name="Nakamura K."/>
            <person name="Ogura Y."/>
            <person name="Hayashi T."/>
            <person name="Kogure K."/>
        </authorList>
    </citation>
    <scope>NUCLEOTIDE SEQUENCE [LARGE SCALE GENOMIC DNA]</scope>
    <source>
        <strain evidence="8 9">1p05MA</strain>
    </source>
</reference>
<keyword evidence="4" id="KW-0788">Thiol protease</keyword>
<comment type="similarity">
    <text evidence="1">Belongs to the peptidase C40 family.</text>
</comment>
<dbReference type="SUPFAM" id="SSF54001">
    <property type="entry name" value="Cysteine proteinases"/>
    <property type="match status" value="1"/>
</dbReference>
<evidence type="ECO:0000256" key="3">
    <source>
        <dbReference type="ARBA" id="ARBA00022801"/>
    </source>
</evidence>
<evidence type="ECO:0000256" key="1">
    <source>
        <dbReference type="ARBA" id="ARBA00007074"/>
    </source>
</evidence>
<dbReference type="InterPro" id="IPR038765">
    <property type="entry name" value="Papain-like_cys_pep_sf"/>
</dbReference>
<dbReference type="PANTHER" id="PTHR47053:SF1">
    <property type="entry name" value="MUREIN DD-ENDOPEPTIDASE MEPH-RELATED"/>
    <property type="match status" value="1"/>
</dbReference>
<evidence type="ECO:0000259" key="7">
    <source>
        <dbReference type="PROSITE" id="PS51935"/>
    </source>
</evidence>
<dbReference type="PANTHER" id="PTHR47053">
    <property type="entry name" value="MUREIN DD-ENDOPEPTIDASE MEPH-RELATED"/>
    <property type="match status" value="1"/>
</dbReference>
<dbReference type="EMBL" id="MRDE01000053">
    <property type="protein sequence ID" value="OMH24568.1"/>
    <property type="molecule type" value="Genomic_DNA"/>
</dbReference>
<feature type="region of interest" description="Disordered" evidence="5">
    <location>
        <begin position="45"/>
        <end position="64"/>
    </location>
</feature>
<keyword evidence="3" id="KW-0378">Hydrolase</keyword>
<dbReference type="RefSeq" id="WP_076703926.1">
    <property type="nucleotide sequence ID" value="NZ_MRDE01000053.1"/>
</dbReference>
<evidence type="ECO:0000256" key="4">
    <source>
        <dbReference type="ARBA" id="ARBA00022807"/>
    </source>
</evidence>
<evidence type="ECO:0000256" key="6">
    <source>
        <dbReference type="SAM" id="SignalP"/>
    </source>
</evidence>
<dbReference type="GO" id="GO:0008234">
    <property type="term" value="F:cysteine-type peptidase activity"/>
    <property type="evidence" value="ECO:0007669"/>
    <property type="project" value="UniProtKB-KW"/>
</dbReference>
<protein>
    <recommendedName>
        <fullName evidence="7">NlpC/P60 domain-containing protein</fullName>
    </recommendedName>
</protein>
<proteinExistence type="inferred from homology"/>
<evidence type="ECO:0000313" key="9">
    <source>
        <dbReference type="Proteomes" id="UP000187085"/>
    </source>
</evidence>
<keyword evidence="9" id="KW-1185">Reference proteome</keyword>
<organism evidence="8 9">
    <name type="scientific">Tersicoccus phoenicis</name>
    <dbReference type="NCBI Taxonomy" id="554083"/>
    <lineage>
        <taxon>Bacteria</taxon>
        <taxon>Bacillati</taxon>
        <taxon>Actinomycetota</taxon>
        <taxon>Actinomycetes</taxon>
        <taxon>Micrococcales</taxon>
        <taxon>Micrococcaceae</taxon>
        <taxon>Tersicoccus</taxon>
    </lineage>
</organism>
<evidence type="ECO:0000256" key="5">
    <source>
        <dbReference type="SAM" id="MobiDB-lite"/>
    </source>
</evidence>
<feature type="chain" id="PRO_5039273868" description="NlpC/P60 domain-containing protein" evidence="6">
    <location>
        <begin position="44"/>
        <end position="247"/>
    </location>
</feature>
<dbReference type="InterPro" id="IPR051202">
    <property type="entry name" value="Peptidase_C40"/>
</dbReference>
<dbReference type="STRING" id="554083.BKD30_08310"/>
<evidence type="ECO:0000256" key="2">
    <source>
        <dbReference type="ARBA" id="ARBA00022670"/>
    </source>
</evidence>
<dbReference type="InterPro" id="IPR000064">
    <property type="entry name" value="NLP_P60_dom"/>
</dbReference>
<dbReference type="Gene3D" id="3.90.1720.10">
    <property type="entry name" value="endopeptidase domain like (from Nostoc punctiforme)"/>
    <property type="match status" value="1"/>
</dbReference>
<dbReference type="PROSITE" id="PS51935">
    <property type="entry name" value="NLPC_P60"/>
    <property type="match status" value="1"/>
</dbReference>